<dbReference type="Proteomes" id="UP000095282">
    <property type="component" value="Unplaced"/>
</dbReference>
<protein>
    <submittedName>
        <fullName evidence="2">Ku_PK_bind domain-containing protein</fullName>
    </submittedName>
</protein>
<dbReference type="WBParaSite" id="Csp11.Scaffold629.g11068.t1">
    <property type="protein sequence ID" value="Csp11.Scaffold629.g11068.t1"/>
    <property type="gene ID" value="Csp11.Scaffold629.g11068"/>
</dbReference>
<organism evidence="1 2">
    <name type="scientific">Caenorhabditis tropicalis</name>
    <dbReference type="NCBI Taxonomy" id="1561998"/>
    <lineage>
        <taxon>Eukaryota</taxon>
        <taxon>Metazoa</taxon>
        <taxon>Ecdysozoa</taxon>
        <taxon>Nematoda</taxon>
        <taxon>Chromadorea</taxon>
        <taxon>Rhabditida</taxon>
        <taxon>Rhabditina</taxon>
        <taxon>Rhabditomorpha</taxon>
        <taxon>Rhabditoidea</taxon>
        <taxon>Rhabditidae</taxon>
        <taxon>Peloderinae</taxon>
        <taxon>Caenorhabditis</taxon>
    </lineage>
</organism>
<evidence type="ECO:0000313" key="1">
    <source>
        <dbReference type="Proteomes" id="UP000095282"/>
    </source>
</evidence>
<reference evidence="2" key="1">
    <citation type="submission" date="2016-11" db="UniProtKB">
        <authorList>
            <consortium name="WormBaseParasite"/>
        </authorList>
    </citation>
    <scope>IDENTIFICATION</scope>
</reference>
<keyword evidence="1" id="KW-1185">Reference proteome</keyword>
<sequence>MSAHNQDFVSIYTEMLKKKTDVVGIQDENEDPRGRRRTPGVEKLKENIMKNYVQKETEDPFSAMFQAIDCLEEYGENNKEREKEIDRYLVAVATERKDAILRPIEENPVVFNVTEREKRILKKKIIFSPNPTEKKKKCFKRRQHKK</sequence>
<name>A0A1I7TRK4_9PELO</name>
<accession>A0A1I7TRK4</accession>
<evidence type="ECO:0000313" key="2">
    <source>
        <dbReference type="WBParaSite" id="Csp11.Scaffold629.g11068.t1"/>
    </source>
</evidence>
<proteinExistence type="predicted"/>
<dbReference type="AlphaFoldDB" id="A0A1I7TRK4"/>